<accession>A0A067F003</accession>
<gene>
    <name evidence="5" type="ORF">CISIN_1g018250mg</name>
</gene>
<dbReference type="EMBL" id="KK784969">
    <property type="protein sequence ID" value="KDO56817.1"/>
    <property type="molecule type" value="Genomic_DNA"/>
</dbReference>
<evidence type="ECO:0000313" key="6">
    <source>
        <dbReference type="Proteomes" id="UP000027120"/>
    </source>
</evidence>
<evidence type="ECO:0008006" key="7">
    <source>
        <dbReference type="Google" id="ProtNLM"/>
    </source>
</evidence>
<dbReference type="Gene3D" id="1.10.1200.270">
    <property type="entry name" value="Methyltransferase, alpha-helical capping domain"/>
    <property type="match status" value="1"/>
</dbReference>
<dbReference type="GO" id="GO:0008757">
    <property type="term" value="F:S-adenosylmethionine-dependent methyltransferase activity"/>
    <property type="evidence" value="ECO:0000318"/>
    <property type="project" value="GO_Central"/>
</dbReference>
<keyword evidence="4" id="KW-0460">Magnesium</keyword>
<keyword evidence="6" id="KW-1185">Reference proteome</keyword>
<sequence>MAVDEVVTFPMMGGDGTCSYAHNSQFQRGTVDAAKELVREAIVNKLDVGSYGYDNSYTVRIADLGCSVGPNTFISVQNIIEALEFKFQNLSLPVPDFQVFFNDHTENDFNTLFRTLPPRKYYAAGVPGSFHGRLFPKSTLHVVNSFNAMHWLSKTPKVNMLEKSLEWNQGSIKCTRFMKGVHETFQAQFRSDFESILNARAEELVPGGLMVFSLITGPSGIPFADTVQGATYNFLGSCLWDLAKMGVISEEKARTFNVPAYFPYVEELESLIQRNGHFAMERMQQLDQPMRHKTFPAQFYLSHLRAVLEGLIGKHFGEELLENIFNHINTKEAEILSIHNGKLHKEIEVFVVLKRISKN</sequence>
<dbReference type="InterPro" id="IPR042086">
    <property type="entry name" value="MeTrfase_capping"/>
</dbReference>
<dbReference type="Pfam" id="PF03492">
    <property type="entry name" value="Methyltransf_7"/>
    <property type="match status" value="1"/>
</dbReference>
<keyword evidence="3" id="KW-0479">Metal-binding</keyword>
<reference evidence="5 6" key="1">
    <citation type="submission" date="2014-04" db="EMBL/GenBank/DDBJ databases">
        <authorList>
            <consortium name="International Citrus Genome Consortium"/>
            <person name="Gmitter F."/>
            <person name="Chen C."/>
            <person name="Farmerie W."/>
            <person name="Harkins T."/>
            <person name="Desany B."/>
            <person name="Mohiuddin M."/>
            <person name="Kodira C."/>
            <person name="Borodovsky M."/>
            <person name="Lomsadze A."/>
            <person name="Burns P."/>
            <person name="Jenkins J."/>
            <person name="Prochnik S."/>
            <person name="Shu S."/>
            <person name="Chapman J."/>
            <person name="Pitluck S."/>
            <person name="Schmutz J."/>
            <person name="Rokhsar D."/>
        </authorList>
    </citation>
    <scope>NUCLEOTIDE SEQUENCE</scope>
</reference>
<dbReference type="PANTHER" id="PTHR31009">
    <property type="entry name" value="S-ADENOSYL-L-METHIONINE:CARBOXYL METHYLTRANSFERASE FAMILY PROTEIN"/>
    <property type="match status" value="1"/>
</dbReference>
<name>A0A067F003_CITSI</name>
<evidence type="ECO:0000313" key="5">
    <source>
        <dbReference type="EMBL" id="KDO56817.1"/>
    </source>
</evidence>
<organism evidence="5 6">
    <name type="scientific">Citrus sinensis</name>
    <name type="common">Sweet orange</name>
    <name type="synonym">Citrus aurantium var. sinensis</name>
    <dbReference type="NCBI Taxonomy" id="2711"/>
    <lineage>
        <taxon>Eukaryota</taxon>
        <taxon>Viridiplantae</taxon>
        <taxon>Streptophyta</taxon>
        <taxon>Embryophyta</taxon>
        <taxon>Tracheophyta</taxon>
        <taxon>Spermatophyta</taxon>
        <taxon>Magnoliopsida</taxon>
        <taxon>eudicotyledons</taxon>
        <taxon>Gunneridae</taxon>
        <taxon>Pentapetalae</taxon>
        <taxon>rosids</taxon>
        <taxon>malvids</taxon>
        <taxon>Sapindales</taxon>
        <taxon>Rutaceae</taxon>
        <taxon>Aurantioideae</taxon>
        <taxon>Citrus</taxon>
    </lineage>
</organism>
<dbReference type="AlphaFoldDB" id="A0A067F003"/>
<dbReference type="Gene3D" id="3.40.50.150">
    <property type="entry name" value="Vaccinia Virus protein VP39"/>
    <property type="match status" value="1"/>
</dbReference>
<dbReference type="InterPro" id="IPR005299">
    <property type="entry name" value="MeTrfase_7"/>
</dbReference>
<keyword evidence="2" id="KW-0808">Transferase</keyword>
<dbReference type="SMR" id="A0A067F003"/>
<dbReference type="GO" id="GO:0032259">
    <property type="term" value="P:methylation"/>
    <property type="evidence" value="ECO:0000318"/>
    <property type="project" value="GO_Central"/>
</dbReference>
<evidence type="ECO:0000256" key="2">
    <source>
        <dbReference type="ARBA" id="ARBA00022679"/>
    </source>
</evidence>
<protein>
    <recommendedName>
        <fullName evidence="7">S-adenosylmethionine-dependent methyltransferase</fullName>
    </recommendedName>
</protein>
<proteinExistence type="predicted"/>
<dbReference type="KEGG" id="cit:102624659"/>
<evidence type="ECO:0000256" key="4">
    <source>
        <dbReference type="ARBA" id="ARBA00022842"/>
    </source>
</evidence>
<evidence type="ECO:0000256" key="3">
    <source>
        <dbReference type="ARBA" id="ARBA00022723"/>
    </source>
</evidence>
<dbReference type="InterPro" id="IPR029063">
    <property type="entry name" value="SAM-dependent_MTases_sf"/>
</dbReference>
<keyword evidence="1" id="KW-0489">Methyltransferase</keyword>
<dbReference type="Proteomes" id="UP000027120">
    <property type="component" value="Unassembled WGS sequence"/>
</dbReference>
<dbReference type="SUPFAM" id="SSF53335">
    <property type="entry name" value="S-adenosyl-L-methionine-dependent methyltransferases"/>
    <property type="match status" value="1"/>
</dbReference>
<dbReference type="eggNOG" id="ENOG502QUIN">
    <property type="taxonomic scope" value="Eukaryota"/>
</dbReference>
<dbReference type="PaxDb" id="2711-XP_006490618.1"/>
<dbReference type="GO" id="GO:0046872">
    <property type="term" value="F:metal ion binding"/>
    <property type="evidence" value="ECO:0007669"/>
    <property type="project" value="UniProtKB-KW"/>
</dbReference>
<evidence type="ECO:0000256" key="1">
    <source>
        <dbReference type="ARBA" id="ARBA00022603"/>
    </source>
</evidence>